<dbReference type="EMBL" id="CM042057">
    <property type="protein sequence ID" value="KAI3693367.1"/>
    <property type="molecule type" value="Genomic_DNA"/>
</dbReference>
<accession>A0ACB8Z5U2</accession>
<reference evidence="1 2" key="2">
    <citation type="journal article" date="2022" name="Mol. Ecol. Resour.">
        <title>The genomes of chicory, endive, great burdock and yacon provide insights into Asteraceae paleo-polyploidization history and plant inulin production.</title>
        <authorList>
            <person name="Fan W."/>
            <person name="Wang S."/>
            <person name="Wang H."/>
            <person name="Wang A."/>
            <person name="Jiang F."/>
            <person name="Liu H."/>
            <person name="Zhao H."/>
            <person name="Xu D."/>
            <person name="Zhang Y."/>
        </authorList>
    </citation>
    <scope>NUCLEOTIDE SEQUENCE [LARGE SCALE GENOMIC DNA]</scope>
    <source>
        <strain evidence="2">cv. Niubang</strain>
    </source>
</reference>
<name>A0ACB8Z5U2_ARCLA</name>
<sequence length="76" mass="8452">MYGVIIMTEKILVQHQKANCFQVDTSSVIADVCLNDLDANKLELRYGFGSLDARARALKGLIELISGNRDSCTYLK</sequence>
<comment type="caution">
    <text evidence="1">The sequence shown here is derived from an EMBL/GenBank/DDBJ whole genome shotgun (WGS) entry which is preliminary data.</text>
</comment>
<proteinExistence type="predicted"/>
<reference evidence="2" key="1">
    <citation type="journal article" date="2022" name="Mol. Ecol. Resour.">
        <title>The genomes of chicory, endive, great burdock and yacon provide insights into Asteraceae palaeo-polyploidization history and plant inulin production.</title>
        <authorList>
            <person name="Fan W."/>
            <person name="Wang S."/>
            <person name="Wang H."/>
            <person name="Wang A."/>
            <person name="Jiang F."/>
            <person name="Liu H."/>
            <person name="Zhao H."/>
            <person name="Xu D."/>
            <person name="Zhang Y."/>
        </authorList>
    </citation>
    <scope>NUCLEOTIDE SEQUENCE [LARGE SCALE GENOMIC DNA]</scope>
    <source>
        <strain evidence="2">cv. Niubang</strain>
    </source>
</reference>
<keyword evidence="2" id="KW-1185">Reference proteome</keyword>
<protein>
    <submittedName>
        <fullName evidence="1">Uncharacterized protein</fullName>
    </submittedName>
</protein>
<evidence type="ECO:0000313" key="2">
    <source>
        <dbReference type="Proteomes" id="UP001055879"/>
    </source>
</evidence>
<dbReference type="Proteomes" id="UP001055879">
    <property type="component" value="Linkage Group LG11"/>
</dbReference>
<evidence type="ECO:0000313" key="1">
    <source>
        <dbReference type="EMBL" id="KAI3693367.1"/>
    </source>
</evidence>
<gene>
    <name evidence="1" type="ORF">L6452_33202</name>
</gene>
<organism evidence="1 2">
    <name type="scientific">Arctium lappa</name>
    <name type="common">Greater burdock</name>
    <name type="synonym">Lappa major</name>
    <dbReference type="NCBI Taxonomy" id="4217"/>
    <lineage>
        <taxon>Eukaryota</taxon>
        <taxon>Viridiplantae</taxon>
        <taxon>Streptophyta</taxon>
        <taxon>Embryophyta</taxon>
        <taxon>Tracheophyta</taxon>
        <taxon>Spermatophyta</taxon>
        <taxon>Magnoliopsida</taxon>
        <taxon>eudicotyledons</taxon>
        <taxon>Gunneridae</taxon>
        <taxon>Pentapetalae</taxon>
        <taxon>asterids</taxon>
        <taxon>campanulids</taxon>
        <taxon>Asterales</taxon>
        <taxon>Asteraceae</taxon>
        <taxon>Carduoideae</taxon>
        <taxon>Cardueae</taxon>
        <taxon>Arctiinae</taxon>
        <taxon>Arctium</taxon>
    </lineage>
</organism>